<organism evidence="3 4">
    <name type="scientific">Streptococcus phocae</name>
    <dbReference type="NCBI Taxonomy" id="119224"/>
    <lineage>
        <taxon>Bacteria</taxon>
        <taxon>Bacillati</taxon>
        <taxon>Bacillota</taxon>
        <taxon>Bacilli</taxon>
        <taxon>Lactobacillales</taxon>
        <taxon>Streptococcaceae</taxon>
        <taxon>Streptococcus</taxon>
    </lineage>
</organism>
<dbReference type="Proteomes" id="UP000049578">
    <property type="component" value="Unassembled WGS sequence"/>
</dbReference>
<accession>A0A0N8FX44</accession>
<dbReference type="AlphaFoldDB" id="A0A0N8FX44"/>
<comment type="caution">
    <text evidence="3">The sequence shown here is derived from an EMBL/GenBank/DDBJ whole genome shotgun (WGS) entry which is preliminary data.</text>
</comment>
<dbReference type="PATRIC" id="fig|119224.3.peg.988"/>
<evidence type="ECO:0000256" key="1">
    <source>
        <dbReference type="SAM" id="Coils"/>
    </source>
</evidence>
<feature type="coiled-coil region" evidence="1">
    <location>
        <begin position="46"/>
        <end position="81"/>
    </location>
</feature>
<evidence type="ECO:0000313" key="4">
    <source>
        <dbReference type="Proteomes" id="UP000049578"/>
    </source>
</evidence>
<gene>
    <name evidence="3" type="ORF">AKK44_06265</name>
</gene>
<feature type="signal peptide" evidence="2">
    <location>
        <begin position="1"/>
        <end position="32"/>
    </location>
</feature>
<protein>
    <submittedName>
        <fullName evidence="3">Uncharacterized protein</fullName>
    </submittedName>
</protein>
<sequence length="198" mass="22453">MTNTIKKVTLASLATLALAGAFTVAHTPTVLANTQIGNITVSNADDKDLTQKITKLKEEIKNKIQEKRDNISRDFQKVTERLNENGGTVDNLVGNFDDNFVMSIDGLKNLGFSEQHKLLSDNHLEKHLTGDYSKYLKDLSDYYECVKVYFDIDEEVMDTEAFEYYLADTTDILPQQGERYTKVLAKLNGTYIYDDTMN</sequence>
<dbReference type="STRING" id="119224.AKK44_06265"/>
<feature type="chain" id="PRO_5038401975" evidence="2">
    <location>
        <begin position="33"/>
        <end position="198"/>
    </location>
</feature>
<keyword evidence="1" id="KW-0175">Coiled coil</keyword>
<keyword evidence="4" id="KW-1185">Reference proteome</keyword>
<dbReference type="RefSeq" id="WP_054278971.1">
    <property type="nucleotide sequence ID" value="NZ_LHQM01000028.1"/>
</dbReference>
<evidence type="ECO:0000256" key="2">
    <source>
        <dbReference type="SAM" id="SignalP"/>
    </source>
</evidence>
<reference evidence="3 4" key="1">
    <citation type="submission" date="2015-08" db="EMBL/GenBank/DDBJ databases">
        <title>Genome sequence of Streptococcus phocae subsp. phocae ATCC 51973T isolated from liver specimen obtained from seal.</title>
        <authorList>
            <person name="Avendano-Herrera R."/>
        </authorList>
    </citation>
    <scope>NUCLEOTIDE SEQUENCE [LARGE SCALE GENOMIC DNA]</scope>
    <source>
        <strain evidence="3 4">ATCC 51973</strain>
    </source>
</reference>
<name>A0A0N8FX44_9STRE</name>
<proteinExistence type="predicted"/>
<keyword evidence="2" id="KW-0732">Signal</keyword>
<dbReference type="EMBL" id="LHQM01000028">
    <property type="protein sequence ID" value="KPJ22099.1"/>
    <property type="molecule type" value="Genomic_DNA"/>
</dbReference>
<evidence type="ECO:0000313" key="3">
    <source>
        <dbReference type="EMBL" id="KPJ22099.1"/>
    </source>
</evidence>